<dbReference type="OrthoDB" id="5985073at2759"/>
<protein>
    <recommendedName>
        <fullName evidence="4">WSC domain-containing protein 1</fullName>
    </recommendedName>
</protein>
<dbReference type="EMBL" id="KK119148">
    <property type="protein sequence ID" value="KFM74876.1"/>
    <property type="molecule type" value="Genomic_DNA"/>
</dbReference>
<dbReference type="Proteomes" id="UP000054359">
    <property type="component" value="Unassembled WGS sequence"/>
</dbReference>
<feature type="transmembrane region" description="Helical" evidence="1">
    <location>
        <begin position="25"/>
        <end position="45"/>
    </location>
</feature>
<keyword evidence="1" id="KW-0812">Transmembrane</keyword>
<evidence type="ECO:0000256" key="1">
    <source>
        <dbReference type="SAM" id="Phobius"/>
    </source>
</evidence>
<organism evidence="2 3">
    <name type="scientific">Stegodyphus mimosarum</name>
    <name type="common">African social velvet spider</name>
    <dbReference type="NCBI Taxonomy" id="407821"/>
    <lineage>
        <taxon>Eukaryota</taxon>
        <taxon>Metazoa</taxon>
        <taxon>Ecdysozoa</taxon>
        <taxon>Arthropoda</taxon>
        <taxon>Chelicerata</taxon>
        <taxon>Arachnida</taxon>
        <taxon>Araneae</taxon>
        <taxon>Araneomorphae</taxon>
        <taxon>Entelegynae</taxon>
        <taxon>Eresoidea</taxon>
        <taxon>Eresidae</taxon>
        <taxon>Stegodyphus</taxon>
    </lineage>
</organism>
<keyword evidence="1" id="KW-1133">Transmembrane helix</keyword>
<evidence type="ECO:0000313" key="3">
    <source>
        <dbReference type="Proteomes" id="UP000054359"/>
    </source>
</evidence>
<feature type="non-terminal residue" evidence="2">
    <location>
        <position position="151"/>
    </location>
</feature>
<dbReference type="AlphaFoldDB" id="A0A087UBY7"/>
<accession>A0A087UBY7</accession>
<evidence type="ECO:0000313" key="2">
    <source>
        <dbReference type="EMBL" id="KFM74876.1"/>
    </source>
</evidence>
<dbReference type="OMA" id="RIHICTQ"/>
<proteinExistence type="predicted"/>
<keyword evidence="1" id="KW-0472">Membrane</keyword>
<gene>
    <name evidence="2" type="ORF">X975_26837</name>
</gene>
<keyword evidence="3" id="KW-1185">Reference proteome</keyword>
<reference evidence="2 3" key="1">
    <citation type="submission" date="2013-11" db="EMBL/GenBank/DDBJ databases">
        <title>Genome sequencing of Stegodyphus mimosarum.</title>
        <authorList>
            <person name="Bechsgaard J."/>
        </authorList>
    </citation>
    <scope>NUCLEOTIDE SEQUENCE [LARGE SCALE GENOMIC DNA]</scope>
</reference>
<name>A0A087UBY7_STEMI</name>
<sequence>MELKRRTTDRRSAPMSSTAKQFRRVLYGAIGVVLSSYVVLFILVVSRHIDQSAQDDLRRAVAEDSKVDGRRMRPVSLVGGLGPSLLGIERFHERWAAVSRVLATNDVRVPYTRRRIHICTQPRFRKPPGPMIALASFPGSGNTWVRFLVQQ</sequence>
<evidence type="ECO:0008006" key="4">
    <source>
        <dbReference type="Google" id="ProtNLM"/>
    </source>
</evidence>